<dbReference type="EMBL" id="PQXI01000055">
    <property type="protein sequence ID" value="TGO26638.1"/>
    <property type="molecule type" value="Genomic_DNA"/>
</dbReference>
<organism evidence="1 2">
    <name type="scientific">Botrytis paeoniae</name>
    <dbReference type="NCBI Taxonomy" id="278948"/>
    <lineage>
        <taxon>Eukaryota</taxon>
        <taxon>Fungi</taxon>
        <taxon>Dikarya</taxon>
        <taxon>Ascomycota</taxon>
        <taxon>Pezizomycotina</taxon>
        <taxon>Leotiomycetes</taxon>
        <taxon>Helotiales</taxon>
        <taxon>Sclerotiniaceae</taxon>
        <taxon>Botrytis</taxon>
    </lineage>
</organism>
<dbReference type="Proteomes" id="UP000297910">
    <property type="component" value="Unassembled WGS sequence"/>
</dbReference>
<accession>A0A4Z1FSM7</accession>
<name>A0A4Z1FSM7_9HELO</name>
<protein>
    <submittedName>
        <fullName evidence="1">Uncharacterized protein</fullName>
    </submittedName>
</protein>
<gene>
    <name evidence="1" type="ORF">BPAE_0055g00080</name>
</gene>
<proteinExistence type="predicted"/>
<evidence type="ECO:0000313" key="2">
    <source>
        <dbReference type="Proteomes" id="UP000297910"/>
    </source>
</evidence>
<evidence type="ECO:0000313" key="1">
    <source>
        <dbReference type="EMBL" id="TGO26638.1"/>
    </source>
</evidence>
<comment type="caution">
    <text evidence="1">The sequence shown here is derived from an EMBL/GenBank/DDBJ whole genome shotgun (WGS) entry which is preliminary data.</text>
</comment>
<dbReference type="AlphaFoldDB" id="A0A4Z1FSM7"/>
<reference evidence="1 2" key="1">
    <citation type="submission" date="2017-12" db="EMBL/GenBank/DDBJ databases">
        <title>Comparative genomics of Botrytis spp.</title>
        <authorList>
            <person name="Valero-Jimenez C.A."/>
            <person name="Tapia P."/>
            <person name="Veloso J."/>
            <person name="Silva-Moreno E."/>
            <person name="Staats M."/>
            <person name="Valdes J.H."/>
            <person name="Van Kan J.A.L."/>
        </authorList>
    </citation>
    <scope>NUCLEOTIDE SEQUENCE [LARGE SCALE GENOMIC DNA]</scope>
    <source>
        <strain evidence="1 2">Bp0003</strain>
    </source>
</reference>
<keyword evidence="2" id="KW-1185">Reference proteome</keyword>
<sequence length="184" mass="21238">MFLLELPNELLGKIMLCLELDILTKPHNGTFQKWLLPLTACSKRLHKLATPGLYHTFFAKDPKTVKLFLKTIAANRNLASFVRCLYYYNEWICTKGEKGSEFLRLNETDLQRLFSKHQLPKTFETWATEDLSFWALMALASCLAPNLAGLYLRLSVLKKWDQAVSLNYSAIFLVELQPLRRPIA</sequence>